<evidence type="ECO:0000256" key="2">
    <source>
        <dbReference type="ARBA" id="ARBA00022723"/>
    </source>
</evidence>
<dbReference type="Pfam" id="PF23209">
    <property type="entry name" value="IDM1_C"/>
    <property type="match status" value="1"/>
</dbReference>
<keyword evidence="5" id="KW-0539">Nucleus</keyword>
<evidence type="ECO:0000259" key="8">
    <source>
        <dbReference type="PROSITE" id="PS50016"/>
    </source>
</evidence>
<dbReference type="InterPro" id="IPR011011">
    <property type="entry name" value="Znf_FYVE_PHD"/>
</dbReference>
<dbReference type="InterPro" id="IPR001965">
    <property type="entry name" value="Znf_PHD"/>
</dbReference>
<dbReference type="Pfam" id="PF23011">
    <property type="entry name" value="PHD-1st_NSD"/>
    <property type="match status" value="1"/>
</dbReference>
<evidence type="ECO:0000313" key="10">
    <source>
        <dbReference type="Proteomes" id="UP000796880"/>
    </source>
</evidence>
<dbReference type="InterPro" id="IPR019787">
    <property type="entry name" value="Znf_PHD-finger"/>
</dbReference>
<keyword evidence="2" id="KW-0479">Metal-binding</keyword>
<dbReference type="InterPro" id="IPR019786">
    <property type="entry name" value="Zinc_finger_PHD-type_CS"/>
</dbReference>
<dbReference type="EMBL" id="VOIH02000002">
    <property type="protein sequence ID" value="KAF3455153.1"/>
    <property type="molecule type" value="Genomic_DNA"/>
</dbReference>
<dbReference type="Proteomes" id="UP000796880">
    <property type="component" value="Unassembled WGS sequence"/>
</dbReference>
<dbReference type="PROSITE" id="PS50016">
    <property type="entry name" value="ZF_PHD_2"/>
    <property type="match status" value="1"/>
</dbReference>
<keyword evidence="10" id="KW-1185">Reference proteome</keyword>
<reference evidence="9" key="1">
    <citation type="submission" date="2020-03" db="EMBL/GenBank/DDBJ databases">
        <title>A high-quality chromosome-level genome assembly of a woody plant with both climbing and erect habits, Rhamnella rubrinervis.</title>
        <authorList>
            <person name="Lu Z."/>
            <person name="Yang Y."/>
            <person name="Zhu X."/>
            <person name="Sun Y."/>
        </authorList>
    </citation>
    <scope>NUCLEOTIDE SEQUENCE</scope>
    <source>
        <strain evidence="9">BYM</strain>
        <tissue evidence="9">Leaf</tissue>
    </source>
</reference>
<gene>
    <name evidence="9" type="ORF">FNV43_RR05601</name>
</gene>
<feature type="region of interest" description="Disordered" evidence="7">
    <location>
        <begin position="41"/>
        <end position="125"/>
    </location>
</feature>
<dbReference type="InterPro" id="IPR032308">
    <property type="entry name" value="TDBD"/>
</dbReference>
<keyword evidence="4" id="KW-0862">Zinc</keyword>
<evidence type="ECO:0000313" key="9">
    <source>
        <dbReference type="EMBL" id="KAF3455153.1"/>
    </source>
</evidence>
<protein>
    <recommendedName>
        <fullName evidence="8">PHD-type domain-containing protein</fullName>
    </recommendedName>
</protein>
<dbReference type="InterPro" id="IPR056511">
    <property type="entry name" value="IDM1_C"/>
</dbReference>
<sequence>MANGKDSDEIFICSQVRTGLKREYAFASQAYGSQAQMYGSLGRTRARKAQNQPMGSPTGKRLKVSSPVETKREAERDSEQSNGEVGEEEKAKAVEEDFGDSTSEEEAKSGVVDAASDDEPKYYPCDGEVVGERVFEEELKSSVEAKGDNMVESVIQEELKDDMVEPVNGEKSKEERTMKSDSEKPSVEEAHSVPLIGEDIKVEVEGVVVENPSRRLTRSALKQKPETVKKSIVKEKNSDVLRPLVTTPVKVDRKTPSSSKKFPSNLKDLLETGLLEGQPVTYIRGKKVKESGDSGLRGVIRGCGVECHCVACKGSKVVKLTEFEIHAGSLNKNPGLHIYLENGNTLRDFMIGCRNSTLVARKEAVRSSVGGSSRRKSTVCPKCKEGSVREAGTGKDAMLLCNSCIELKESHAKPVETANNAEELPKSVTVSKLSNGLLKGSSSESKSHGRVTRKDLRMHKSVFEEDVLPDGTEVAYYDHGKKLLVGYKKGNGIICSCCSSEVSPSLFEAHADRASRRKPYLHIYTSNGVSLHELSLSLSRTRKFPTKKNDDLCTVCHVGGDLLCCDTCPRAFHPVCLKLPTVPTGSWYCKNCQNLFEKEKFVERNANAVAAGRVPGIDSIEQITNRRIHIINTEEIDFGGCALCSGHDFNKSGFGPETVLYCDQCEREFHVGCLKDHQIQDLKEVPKGMWFCTSDCHRINSALQKLVIYGEQELPDSLLSSIRKKHTKDGAEDKGSVVVKWRVLDGKLSSDDDIVLLRSKILSIFNDSFAPIVDSDTQSDIITSMLNGSNVKGQSHDFSRMYCAILTVNGSVVSAGMFRIYGSEVAELPLVATSAQCQGQGYFQTLFACIERFLAFLNVKNLVLPAADEAESIWTKKFGFAKLAQDQINNRKEAVEFLGSLKLEKEDVYTVSDG</sequence>
<dbReference type="GO" id="GO:0042393">
    <property type="term" value="F:histone binding"/>
    <property type="evidence" value="ECO:0007669"/>
    <property type="project" value="TreeGrafter"/>
</dbReference>
<dbReference type="CDD" id="cd15539">
    <property type="entry name" value="PHD1_AIRE"/>
    <property type="match status" value="1"/>
</dbReference>
<dbReference type="PANTHER" id="PTHR47025:SF2">
    <property type="entry name" value="AUTOIMMUNE REGULATOR"/>
    <property type="match status" value="1"/>
</dbReference>
<feature type="region of interest" description="Disordered" evidence="7">
    <location>
        <begin position="157"/>
        <end position="190"/>
    </location>
</feature>
<dbReference type="OrthoDB" id="1903104at2759"/>
<keyword evidence="3 6" id="KW-0863">Zinc-finger</keyword>
<evidence type="ECO:0000256" key="7">
    <source>
        <dbReference type="SAM" id="MobiDB-lite"/>
    </source>
</evidence>
<dbReference type="AlphaFoldDB" id="A0A8K0MRD7"/>
<feature type="domain" description="PHD-type" evidence="8">
    <location>
        <begin position="550"/>
        <end position="595"/>
    </location>
</feature>
<evidence type="ECO:0000256" key="4">
    <source>
        <dbReference type="ARBA" id="ARBA00022833"/>
    </source>
</evidence>
<dbReference type="GO" id="GO:0008270">
    <property type="term" value="F:zinc ion binding"/>
    <property type="evidence" value="ECO:0007669"/>
    <property type="project" value="UniProtKB-KW"/>
</dbReference>
<dbReference type="SMART" id="SM00249">
    <property type="entry name" value="PHD"/>
    <property type="match status" value="2"/>
</dbReference>
<dbReference type="SUPFAM" id="SSF55729">
    <property type="entry name" value="Acyl-CoA N-acyltransferases (Nat)"/>
    <property type="match status" value="1"/>
</dbReference>
<dbReference type="SUPFAM" id="SSF57903">
    <property type="entry name" value="FYVE/PHD zinc finger"/>
    <property type="match status" value="2"/>
</dbReference>
<accession>A0A8K0MRD7</accession>
<name>A0A8K0MRD7_9ROSA</name>
<dbReference type="GO" id="GO:0000977">
    <property type="term" value="F:RNA polymerase II transcription regulatory region sequence-specific DNA binding"/>
    <property type="evidence" value="ECO:0007669"/>
    <property type="project" value="TreeGrafter"/>
</dbReference>
<comment type="caution">
    <text evidence="9">The sequence shown here is derived from an EMBL/GenBank/DDBJ whole genome shotgun (WGS) entry which is preliminary data.</text>
</comment>
<dbReference type="Pfam" id="PF16135">
    <property type="entry name" value="TDBD"/>
    <property type="match status" value="2"/>
</dbReference>
<feature type="compositionally biased region" description="Basic and acidic residues" evidence="7">
    <location>
        <begin position="69"/>
        <end position="79"/>
    </location>
</feature>
<dbReference type="Gene3D" id="3.30.40.10">
    <property type="entry name" value="Zinc/RING finger domain, C3HC4 (zinc finger)"/>
    <property type="match status" value="2"/>
</dbReference>
<evidence type="ECO:0000256" key="5">
    <source>
        <dbReference type="ARBA" id="ARBA00023242"/>
    </source>
</evidence>
<dbReference type="GO" id="GO:0003682">
    <property type="term" value="F:chromatin binding"/>
    <property type="evidence" value="ECO:0007669"/>
    <property type="project" value="TreeGrafter"/>
</dbReference>
<evidence type="ECO:0000256" key="6">
    <source>
        <dbReference type="PROSITE-ProRule" id="PRU00146"/>
    </source>
</evidence>
<dbReference type="InterPro" id="IPR016181">
    <property type="entry name" value="Acyl_CoA_acyltransferase"/>
</dbReference>
<dbReference type="Gene3D" id="3.40.630.30">
    <property type="match status" value="1"/>
</dbReference>
<dbReference type="InterPro" id="IPR059153">
    <property type="entry name" value="NSD_PHD-1st"/>
</dbReference>
<comment type="subcellular location">
    <subcellularLocation>
        <location evidence="1">Nucleus</location>
    </subcellularLocation>
</comment>
<dbReference type="GO" id="GO:0045944">
    <property type="term" value="P:positive regulation of transcription by RNA polymerase II"/>
    <property type="evidence" value="ECO:0007669"/>
    <property type="project" value="TreeGrafter"/>
</dbReference>
<dbReference type="PANTHER" id="PTHR47025">
    <property type="entry name" value="AUTOIMMUNE REGULATOR"/>
    <property type="match status" value="1"/>
</dbReference>
<organism evidence="9 10">
    <name type="scientific">Rhamnella rubrinervis</name>
    <dbReference type="NCBI Taxonomy" id="2594499"/>
    <lineage>
        <taxon>Eukaryota</taxon>
        <taxon>Viridiplantae</taxon>
        <taxon>Streptophyta</taxon>
        <taxon>Embryophyta</taxon>
        <taxon>Tracheophyta</taxon>
        <taxon>Spermatophyta</taxon>
        <taxon>Magnoliopsida</taxon>
        <taxon>eudicotyledons</taxon>
        <taxon>Gunneridae</taxon>
        <taxon>Pentapetalae</taxon>
        <taxon>rosids</taxon>
        <taxon>fabids</taxon>
        <taxon>Rosales</taxon>
        <taxon>Rhamnaceae</taxon>
        <taxon>rhamnoid group</taxon>
        <taxon>Rhamneae</taxon>
        <taxon>Rhamnella</taxon>
    </lineage>
</organism>
<dbReference type="GO" id="GO:0005634">
    <property type="term" value="C:nucleus"/>
    <property type="evidence" value="ECO:0007669"/>
    <property type="project" value="UniProtKB-SubCell"/>
</dbReference>
<dbReference type="InterPro" id="IPR013083">
    <property type="entry name" value="Znf_RING/FYVE/PHD"/>
</dbReference>
<evidence type="ECO:0000256" key="1">
    <source>
        <dbReference type="ARBA" id="ARBA00004123"/>
    </source>
</evidence>
<proteinExistence type="predicted"/>
<dbReference type="PROSITE" id="PS01359">
    <property type="entry name" value="ZF_PHD_1"/>
    <property type="match status" value="1"/>
</dbReference>
<evidence type="ECO:0000256" key="3">
    <source>
        <dbReference type="ARBA" id="ARBA00022771"/>
    </source>
</evidence>